<sequence>MGDYQLTLVAEYDDIVRNNAILTAGIETEFLRFLQSQETCRKRWLESEDGAKEMRNRLKNLENENATLTTRLRHARSTIDNEIKKRMKAEQDKESLERQIAIVRELLTEKNNQTMLNQRDRERLAFLSSTCLPSVPANSPKKSMSNIDKSASNLSDCDISFDVTGEDLDETRTRSGRRHKKRPSAPPMEEDDLDTTPPGKKAKRDAPEKPKRSKHRRSKSAVIATATLSVQDNGEIEADTHIKTPDRPRRSGRMRKIHSAKDVKEIAKENGGDSDDSTMRSPGGVFTPDRSPLRQMSSIGKGLNRAHDFETKTIIWPETCIPCGKKVRFGKEVLKCRDCFTTAHVGCRDDVPLPCVRASVPNSSSRSAAATLSDFIATSEPPMIPALVIHCVNEVEKRGLDEAGLYRLVGSKTEIRALKDKFLRGRGTPNLAHINDVNVITGCLKDFLMHLKEPIITFALWKDFANAAEMPCEEDSVSSTYQAISQLPQANRDTLAFLILHLQRVAQSPDCKMPQQSLCKVLGPTLVGHSIADPSPMQLQAEMVKHYKVMDRLMSLSGDYWDNFICAGDNLTSMGQNIISTPQTIISTPQTPESMKDPGLHSMLYPQDSTERKNSTPRFGLHRGRQMPQRNPKTFFPPPNHY</sequence>
<dbReference type="Gene3D" id="1.10.555.10">
    <property type="entry name" value="Rho GTPase activation protein"/>
    <property type="match status" value="1"/>
</dbReference>
<keyword evidence="2" id="KW-0217">Developmental protein</keyword>
<evidence type="ECO:0000256" key="5">
    <source>
        <dbReference type="ARBA" id="ARBA00022782"/>
    </source>
</evidence>
<dbReference type="InterPro" id="IPR046349">
    <property type="entry name" value="C1-like_sf"/>
</dbReference>
<dbReference type="AlphaFoldDB" id="A0A2H5BF96"/>
<dbReference type="FunFam" id="3.30.60.20:FF:000033">
    <property type="entry name" value="Rac GTPase-activating protein 1"/>
    <property type="match status" value="1"/>
</dbReference>
<name>A0A2H5BF96_PLADU</name>
<dbReference type="InterPro" id="IPR000198">
    <property type="entry name" value="RhoGAP_dom"/>
</dbReference>
<dbReference type="Pfam" id="PF00130">
    <property type="entry name" value="C1_1"/>
    <property type="match status" value="1"/>
</dbReference>
<dbReference type="Pfam" id="PF00620">
    <property type="entry name" value="RhoGAP"/>
    <property type="match status" value="1"/>
</dbReference>
<dbReference type="InterPro" id="IPR008936">
    <property type="entry name" value="Rho_GTPase_activation_prot"/>
</dbReference>
<feature type="compositionally biased region" description="Polar residues" evidence="9">
    <location>
        <begin position="131"/>
        <end position="155"/>
    </location>
</feature>
<dbReference type="PROSITE" id="PS00479">
    <property type="entry name" value="ZF_DAG_PE_1"/>
    <property type="match status" value="1"/>
</dbReference>
<evidence type="ECO:0000256" key="7">
    <source>
        <dbReference type="ARBA" id="ARBA00022871"/>
    </source>
</evidence>
<feature type="domain" description="Phorbol-ester/DAG-type" evidence="10">
    <location>
        <begin position="306"/>
        <end position="355"/>
    </location>
</feature>
<dbReference type="SUPFAM" id="SSF57889">
    <property type="entry name" value="Cysteine-rich domain"/>
    <property type="match status" value="1"/>
</dbReference>
<dbReference type="SMART" id="SM00324">
    <property type="entry name" value="RhoGAP"/>
    <property type="match status" value="1"/>
</dbReference>
<dbReference type="GO" id="GO:0032154">
    <property type="term" value="C:cleavage furrow"/>
    <property type="evidence" value="ECO:0007669"/>
    <property type="project" value="TreeGrafter"/>
</dbReference>
<dbReference type="GO" id="GO:0030154">
    <property type="term" value="P:cell differentiation"/>
    <property type="evidence" value="ECO:0007669"/>
    <property type="project" value="UniProtKB-KW"/>
</dbReference>
<evidence type="ECO:0000256" key="4">
    <source>
        <dbReference type="ARBA" id="ARBA00022771"/>
    </source>
</evidence>
<dbReference type="GO" id="GO:0007283">
    <property type="term" value="P:spermatogenesis"/>
    <property type="evidence" value="ECO:0007669"/>
    <property type="project" value="UniProtKB-KW"/>
</dbReference>
<keyword evidence="8" id="KW-0175">Coiled coil</keyword>
<dbReference type="GO" id="GO:0005634">
    <property type="term" value="C:nucleus"/>
    <property type="evidence" value="ECO:0007669"/>
    <property type="project" value="TreeGrafter"/>
</dbReference>
<dbReference type="GO" id="GO:0097149">
    <property type="term" value="C:centralspindlin complex"/>
    <property type="evidence" value="ECO:0007669"/>
    <property type="project" value="TreeGrafter"/>
</dbReference>
<feature type="region of interest" description="Disordered" evidence="9">
    <location>
        <begin position="586"/>
        <end position="642"/>
    </location>
</feature>
<dbReference type="CDD" id="cd20821">
    <property type="entry name" value="C1_MgcRacGAP"/>
    <property type="match status" value="1"/>
</dbReference>
<dbReference type="PANTHER" id="PTHR46199">
    <property type="entry name" value="RAC GTPASE-ACTIVATING PROTEIN 1"/>
    <property type="match status" value="1"/>
</dbReference>
<dbReference type="GO" id="GO:0051256">
    <property type="term" value="P:mitotic spindle midzone assembly"/>
    <property type="evidence" value="ECO:0007669"/>
    <property type="project" value="TreeGrafter"/>
</dbReference>
<accession>A0A2H5BF96</accession>
<feature type="compositionally biased region" description="Basic and acidic residues" evidence="9">
    <location>
        <begin position="259"/>
        <end position="271"/>
    </location>
</feature>
<dbReference type="EMBL" id="MG197663">
    <property type="protein sequence ID" value="AUG84413.1"/>
    <property type="molecule type" value="mRNA"/>
</dbReference>
<dbReference type="PANTHER" id="PTHR46199:SF3">
    <property type="entry name" value="RAC GTPASE-ACTIVATING PROTEIN 1"/>
    <property type="match status" value="1"/>
</dbReference>
<dbReference type="CDD" id="cd04382">
    <property type="entry name" value="RhoGAP_MgcRacGAP"/>
    <property type="match status" value="1"/>
</dbReference>
<dbReference type="GO" id="GO:0008270">
    <property type="term" value="F:zinc ion binding"/>
    <property type="evidence" value="ECO:0007669"/>
    <property type="project" value="UniProtKB-KW"/>
</dbReference>
<dbReference type="InterPro" id="IPR002219">
    <property type="entry name" value="PKC_DAG/PE"/>
</dbReference>
<keyword evidence="4" id="KW-0863">Zinc-finger</keyword>
<evidence type="ECO:0000256" key="8">
    <source>
        <dbReference type="SAM" id="Coils"/>
    </source>
</evidence>
<dbReference type="GO" id="GO:0000281">
    <property type="term" value="P:mitotic cytokinesis"/>
    <property type="evidence" value="ECO:0007669"/>
    <property type="project" value="TreeGrafter"/>
</dbReference>
<dbReference type="PROSITE" id="PS50081">
    <property type="entry name" value="ZF_DAG_PE_2"/>
    <property type="match status" value="1"/>
</dbReference>
<dbReference type="GO" id="GO:0007266">
    <property type="term" value="P:Rho protein signal transduction"/>
    <property type="evidence" value="ECO:0007669"/>
    <property type="project" value="TreeGrafter"/>
</dbReference>
<dbReference type="GO" id="GO:0005096">
    <property type="term" value="F:GTPase activator activity"/>
    <property type="evidence" value="ECO:0007669"/>
    <property type="project" value="UniProtKB-KW"/>
</dbReference>
<evidence type="ECO:0000313" key="12">
    <source>
        <dbReference type="EMBL" id="AUG84413.1"/>
    </source>
</evidence>
<proteinExistence type="evidence at transcript level"/>
<evidence type="ECO:0000256" key="2">
    <source>
        <dbReference type="ARBA" id="ARBA00022473"/>
    </source>
</evidence>
<feature type="domain" description="Rho-GAP" evidence="11">
    <location>
        <begin position="370"/>
        <end position="561"/>
    </location>
</feature>
<dbReference type="GO" id="GO:0051233">
    <property type="term" value="C:spindle midzone"/>
    <property type="evidence" value="ECO:0007669"/>
    <property type="project" value="TreeGrafter"/>
</dbReference>
<protein>
    <submittedName>
        <fullName evidence="12">RacGAP</fullName>
    </submittedName>
</protein>
<keyword evidence="5" id="KW-0221">Differentiation</keyword>
<evidence type="ECO:0000256" key="3">
    <source>
        <dbReference type="ARBA" id="ARBA00022723"/>
    </source>
</evidence>
<organism evidence="12">
    <name type="scientific">Platynereis dumerilii</name>
    <name type="common">Dumeril's clam worm</name>
    <dbReference type="NCBI Taxonomy" id="6359"/>
    <lineage>
        <taxon>Eukaryota</taxon>
        <taxon>Metazoa</taxon>
        <taxon>Spiralia</taxon>
        <taxon>Lophotrochozoa</taxon>
        <taxon>Annelida</taxon>
        <taxon>Polychaeta</taxon>
        <taxon>Errantia</taxon>
        <taxon>Phyllodocida</taxon>
        <taxon>Nereididae</taxon>
        <taxon>Platynereis</taxon>
    </lineage>
</organism>
<evidence type="ECO:0000259" key="11">
    <source>
        <dbReference type="PROSITE" id="PS50238"/>
    </source>
</evidence>
<evidence type="ECO:0000256" key="6">
    <source>
        <dbReference type="ARBA" id="ARBA00022833"/>
    </source>
</evidence>
<feature type="compositionally biased region" description="Basic and acidic residues" evidence="9">
    <location>
        <begin position="238"/>
        <end position="249"/>
    </location>
</feature>
<keyword evidence="6" id="KW-0862">Zinc</keyword>
<dbReference type="GO" id="GO:0030496">
    <property type="term" value="C:midbody"/>
    <property type="evidence" value="ECO:0007669"/>
    <property type="project" value="TreeGrafter"/>
</dbReference>
<feature type="compositionally biased region" description="Basic residues" evidence="9">
    <location>
        <begin position="174"/>
        <end position="183"/>
    </location>
</feature>
<keyword evidence="1" id="KW-0343">GTPase activation</keyword>
<dbReference type="Gene3D" id="3.30.60.20">
    <property type="match status" value="1"/>
</dbReference>
<evidence type="ECO:0000259" key="10">
    <source>
        <dbReference type="PROSITE" id="PS50081"/>
    </source>
</evidence>
<evidence type="ECO:0000256" key="1">
    <source>
        <dbReference type="ARBA" id="ARBA00022468"/>
    </source>
</evidence>
<evidence type="ECO:0000256" key="9">
    <source>
        <dbReference type="SAM" id="MobiDB-lite"/>
    </source>
</evidence>
<dbReference type="PROSITE" id="PS50238">
    <property type="entry name" value="RHOGAP"/>
    <property type="match status" value="1"/>
</dbReference>
<dbReference type="SUPFAM" id="SSF48350">
    <property type="entry name" value="GTPase activation domain, GAP"/>
    <property type="match status" value="1"/>
</dbReference>
<reference evidence="12" key="1">
    <citation type="journal article" date="2017" name="BMC Dev. Biol.">
        <title>The asymmetric cell division machinery in the spiral-cleaving egg and embryo of the marine annelid Platynereis dumerilii.</title>
        <authorList>
            <person name="Nakama A.B."/>
            <person name="Chou H.C."/>
            <person name="Schneider S.Q."/>
        </authorList>
    </citation>
    <scope>NUCLEOTIDE SEQUENCE</scope>
</reference>
<keyword evidence="3" id="KW-0479">Metal-binding</keyword>
<feature type="region of interest" description="Disordered" evidence="9">
    <location>
        <begin position="131"/>
        <end position="295"/>
    </location>
</feature>
<feature type="coiled-coil region" evidence="8">
    <location>
        <begin position="44"/>
        <end position="113"/>
    </location>
</feature>
<keyword evidence="7" id="KW-0744">Spermatogenesis</keyword>